<evidence type="ECO:0000256" key="1">
    <source>
        <dbReference type="SAM" id="MobiDB-lite"/>
    </source>
</evidence>
<feature type="compositionally biased region" description="Low complexity" evidence="1">
    <location>
        <begin position="297"/>
        <end position="322"/>
    </location>
</feature>
<gene>
    <name evidence="2" type="ORF">BCR33DRAFT_842425</name>
</gene>
<comment type="caution">
    <text evidence="2">The sequence shown here is derived from an EMBL/GenBank/DDBJ whole genome shotgun (WGS) entry which is preliminary data.</text>
</comment>
<dbReference type="EMBL" id="MCGO01000088">
    <property type="protein sequence ID" value="ORY29417.1"/>
    <property type="molecule type" value="Genomic_DNA"/>
</dbReference>
<dbReference type="AlphaFoldDB" id="A0A1Y2B4K9"/>
<feature type="region of interest" description="Disordered" evidence="1">
    <location>
        <begin position="296"/>
        <end position="322"/>
    </location>
</feature>
<feature type="region of interest" description="Disordered" evidence="1">
    <location>
        <begin position="658"/>
        <end position="680"/>
    </location>
</feature>
<dbReference type="Proteomes" id="UP000193642">
    <property type="component" value="Unassembled WGS sequence"/>
</dbReference>
<name>A0A1Y2B4K9_9FUNG</name>
<reference evidence="2 3" key="1">
    <citation type="submission" date="2016-07" db="EMBL/GenBank/DDBJ databases">
        <title>Pervasive Adenine N6-methylation of Active Genes in Fungi.</title>
        <authorList>
            <consortium name="DOE Joint Genome Institute"/>
            <person name="Mondo S.J."/>
            <person name="Dannebaum R.O."/>
            <person name="Kuo R.C."/>
            <person name="Labutti K."/>
            <person name="Haridas S."/>
            <person name="Kuo A."/>
            <person name="Salamov A."/>
            <person name="Ahrendt S.R."/>
            <person name="Lipzen A."/>
            <person name="Sullivan W."/>
            <person name="Andreopoulos W.B."/>
            <person name="Clum A."/>
            <person name="Lindquist E."/>
            <person name="Daum C."/>
            <person name="Ramamoorthy G.K."/>
            <person name="Gryganskyi A."/>
            <person name="Culley D."/>
            <person name="Magnuson J.K."/>
            <person name="James T.Y."/>
            <person name="O'Malley M.A."/>
            <person name="Stajich J.E."/>
            <person name="Spatafora J.W."/>
            <person name="Visel A."/>
            <person name="Grigoriev I.V."/>
        </authorList>
    </citation>
    <scope>NUCLEOTIDE SEQUENCE [LARGE SCALE GENOMIC DNA]</scope>
    <source>
        <strain evidence="2 3">JEL800</strain>
    </source>
</reference>
<feature type="region of interest" description="Disordered" evidence="1">
    <location>
        <begin position="455"/>
        <end position="488"/>
    </location>
</feature>
<evidence type="ECO:0000313" key="3">
    <source>
        <dbReference type="Proteomes" id="UP000193642"/>
    </source>
</evidence>
<feature type="region of interest" description="Disordered" evidence="1">
    <location>
        <begin position="519"/>
        <end position="539"/>
    </location>
</feature>
<accession>A0A1Y2B4K9</accession>
<feature type="region of interest" description="Disordered" evidence="1">
    <location>
        <begin position="208"/>
        <end position="262"/>
    </location>
</feature>
<evidence type="ECO:0000313" key="2">
    <source>
        <dbReference type="EMBL" id="ORY29417.1"/>
    </source>
</evidence>
<feature type="compositionally biased region" description="Low complexity" evidence="1">
    <location>
        <begin position="241"/>
        <end position="262"/>
    </location>
</feature>
<feature type="compositionally biased region" description="Basic and acidic residues" evidence="1">
    <location>
        <begin position="208"/>
        <end position="224"/>
    </location>
</feature>
<feature type="region of interest" description="Disordered" evidence="1">
    <location>
        <begin position="613"/>
        <end position="643"/>
    </location>
</feature>
<feature type="compositionally biased region" description="Low complexity" evidence="1">
    <location>
        <begin position="665"/>
        <end position="680"/>
    </location>
</feature>
<feature type="compositionally biased region" description="Polar residues" evidence="1">
    <location>
        <begin position="613"/>
        <end position="623"/>
    </location>
</feature>
<organism evidence="2 3">
    <name type="scientific">Rhizoclosmatium globosum</name>
    <dbReference type="NCBI Taxonomy" id="329046"/>
    <lineage>
        <taxon>Eukaryota</taxon>
        <taxon>Fungi</taxon>
        <taxon>Fungi incertae sedis</taxon>
        <taxon>Chytridiomycota</taxon>
        <taxon>Chytridiomycota incertae sedis</taxon>
        <taxon>Chytridiomycetes</taxon>
        <taxon>Chytridiales</taxon>
        <taxon>Chytriomycetaceae</taxon>
        <taxon>Rhizoclosmatium</taxon>
    </lineage>
</organism>
<sequence>MSCKAISSVEHSPFQFLCLQIRHVIDGPHGTIRLTRPTWKQHPITIAEHVEGATVAIVVVVVGFDAGLVRTKSTSRRPSVTAAVPTAGVSRTRLGLAPLVLQKEIVLVTSKGTFVVKAGVESTIDWALEVAADLMLAASSYSYSSGEEQRVVLVAARTGNGVVAHEDALVFEVCKQDKILYAITEDEVAAIPPSFIHAFTANPVTQDELNRARRLNPDRYRDSGDGVDPDSENDAAFQEIATTPATPLTPSSASNRRSARSMNRFSSRIRMSAMANHVQDLDSLVAALEKKKEAAEAADLNSAATQRTSSPTPLDRSDSSSSIVSVSSVTSATTLAPSSASAFVVLNPFGSQSESDVVVESSWDVSSTSSSSTVAEESKLAPANAGKDLSKRLTRASVFSMIMDVLPSVPSISLTDAQVATPFSSTRKTLQLANPDSISDEEPEVDEEAVEVAMRFTSPEPEPEPEPEPVLPPSIPMPAIPLPPGKQRRPSSIPVVPGWLAESDVKALAAIVPPAVESIQEEESEVTAASLPPPPPPPPPPPMALTLLVVSLVWPSPSSSTTSSNGFNAVWRSSPPLLLLPNDVLTQLWRTSAATASTYGSIILWRATTPSSTSRQWSANATSPPGAPAQAYTPPKPTGDFQADLMNALKDPNLRNRLKKRAPRSRSLLSLNPRLLRTHG</sequence>
<proteinExistence type="predicted"/>
<keyword evidence="3" id="KW-1185">Reference proteome</keyword>
<feature type="compositionally biased region" description="Pro residues" evidence="1">
    <location>
        <begin position="468"/>
        <end position="484"/>
    </location>
</feature>
<protein>
    <submittedName>
        <fullName evidence="2">Uncharacterized protein</fullName>
    </submittedName>
</protein>
<dbReference type="OrthoDB" id="2152658at2759"/>